<name>A0A0A9AEI4_ARUDO</name>
<reference evidence="1" key="2">
    <citation type="journal article" date="2015" name="Data Brief">
        <title>Shoot transcriptome of the giant reed, Arundo donax.</title>
        <authorList>
            <person name="Barrero R.A."/>
            <person name="Guerrero F.D."/>
            <person name="Moolhuijzen P."/>
            <person name="Goolsby J.A."/>
            <person name="Tidwell J."/>
            <person name="Bellgard S.E."/>
            <person name="Bellgard M.I."/>
        </authorList>
    </citation>
    <scope>NUCLEOTIDE SEQUENCE</scope>
    <source>
        <tissue evidence="1">Shoot tissue taken approximately 20 cm above the soil surface</tissue>
    </source>
</reference>
<accession>A0A0A9AEI4</accession>
<organism evidence="1">
    <name type="scientific">Arundo donax</name>
    <name type="common">Giant reed</name>
    <name type="synonym">Donax arundinaceus</name>
    <dbReference type="NCBI Taxonomy" id="35708"/>
    <lineage>
        <taxon>Eukaryota</taxon>
        <taxon>Viridiplantae</taxon>
        <taxon>Streptophyta</taxon>
        <taxon>Embryophyta</taxon>
        <taxon>Tracheophyta</taxon>
        <taxon>Spermatophyta</taxon>
        <taxon>Magnoliopsida</taxon>
        <taxon>Liliopsida</taxon>
        <taxon>Poales</taxon>
        <taxon>Poaceae</taxon>
        <taxon>PACMAD clade</taxon>
        <taxon>Arundinoideae</taxon>
        <taxon>Arundineae</taxon>
        <taxon>Arundo</taxon>
    </lineage>
</organism>
<dbReference type="AlphaFoldDB" id="A0A0A9AEI4"/>
<reference evidence="1" key="1">
    <citation type="submission" date="2014-09" db="EMBL/GenBank/DDBJ databases">
        <authorList>
            <person name="Magalhaes I.L.F."/>
            <person name="Oliveira U."/>
            <person name="Santos F.R."/>
            <person name="Vidigal T.H.D.A."/>
            <person name="Brescovit A.D."/>
            <person name="Santos A.J."/>
        </authorList>
    </citation>
    <scope>NUCLEOTIDE SEQUENCE</scope>
    <source>
        <tissue evidence="1">Shoot tissue taken approximately 20 cm above the soil surface</tissue>
    </source>
</reference>
<proteinExistence type="predicted"/>
<dbReference type="EMBL" id="GBRH01250520">
    <property type="protein sequence ID" value="JAD47375.1"/>
    <property type="molecule type" value="Transcribed_RNA"/>
</dbReference>
<evidence type="ECO:0000313" key="1">
    <source>
        <dbReference type="EMBL" id="JAD47375.1"/>
    </source>
</evidence>
<protein>
    <submittedName>
        <fullName evidence="1">Uncharacterized protein</fullName>
    </submittedName>
</protein>
<sequence>MTQISHGKAVLASAVIVHLTVGPYNED</sequence>